<keyword evidence="3" id="KW-0472">Membrane</keyword>
<sequence length="294" mass="32659">MSEAVLQRPRRTRPAPVKHRLQFAVLGLLGVLVMLYPMTASWFSQLNQSQLIDNYSVQVDEISELVRAEALAEAHTYNQTLQSGAAFDPFTRGLASVDSQPYQNYLSILEGVPTGVMARIVIPEINVDLPIYHGTSAEVLDKGVGHLYGTALPVGGKDTHSVLTAHSGLAEAVLFTHLDKLNENDIFTIETYGENFTYQVRRMDEVLPHETESLIPEAGRDLLTLVTCTPIGVNSHRLLVTAERIPNIEGPEQYPLQTEQPGFPWWAVYIGAAVILAALFVFGPTWWRKPRRSV</sequence>
<gene>
    <name evidence="4" type="ORF">K8V32_12010</name>
</gene>
<dbReference type="NCBIfam" id="NF033745">
    <property type="entry name" value="class_C_sortase"/>
    <property type="match status" value="1"/>
</dbReference>
<comment type="caution">
    <text evidence="4">The sequence shown here is derived from an EMBL/GenBank/DDBJ whole genome shotgun (WGS) entry which is preliminary data.</text>
</comment>
<dbReference type="Proteomes" id="UP000703315">
    <property type="component" value="Unassembled WGS sequence"/>
</dbReference>
<dbReference type="CDD" id="cd05827">
    <property type="entry name" value="Sortase_C"/>
    <property type="match status" value="1"/>
</dbReference>
<keyword evidence="1" id="KW-0378">Hydrolase</keyword>
<feature type="active site" description="Acyl-thioester intermediate" evidence="2">
    <location>
        <position position="228"/>
    </location>
</feature>
<proteinExistence type="predicted"/>
<dbReference type="Pfam" id="PF04203">
    <property type="entry name" value="Sortase"/>
    <property type="match status" value="1"/>
</dbReference>
<evidence type="ECO:0000256" key="3">
    <source>
        <dbReference type="SAM" id="Phobius"/>
    </source>
</evidence>
<dbReference type="NCBIfam" id="TIGR01076">
    <property type="entry name" value="sortase_fam"/>
    <property type="match status" value="1"/>
</dbReference>
<dbReference type="InterPro" id="IPR005754">
    <property type="entry name" value="Sortase"/>
</dbReference>
<feature type="active site" description="Proton donor/acceptor" evidence="2">
    <location>
        <position position="166"/>
    </location>
</feature>
<dbReference type="GO" id="GO:0016787">
    <property type="term" value="F:hydrolase activity"/>
    <property type="evidence" value="ECO:0007669"/>
    <property type="project" value="UniProtKB-KW"/>
</dbReference>
<organism evidence="4 5">
    <name type="scientific">Enteractinococcus helveticum</name>
    <dbReference type="NCBI Taxonomy" id="1837282"/>
    <lineage>
        <taxon>Bacteria</taxon>
        <taxon>Bacillati</taxon>
        <taxon>Actinomycetota</taxon>
        <taxon>Actinomycetes</taxon>
        <taxon>Micrococcales</taxon>
        <taxon>Micrococcaceae</taxon>
    </lineage>
</organism>
<keyword evidence="3" id="KW-1133">Transmembrane helix</keyword>
<evidence type="ECO:0000313" key="4">
    <source>
        <dbReference type="EMBL" id="HJF15498.1"/>
    </source>
</evidence>
<evidence type="ECO:0000256" key="2">
    <source>
        <dbReference type="PIRSR" id="PIRSR605754-1"/>
    </source>
</evidence>
<accession>A0A921FNU0</accession>
<dbReference type="SUPFAM" id="SSF63817">
    <property type="entry name" value="Sortase"/>
    <property type="match status" value="1"/>
</dbReference>
<evidence type="ECO:0000313" key="5">
    <source>
        <dbReference type="Proteomes" id="UP000703315"/>
    </source>
</evidence>
<evidence type="ECO:0000256" key="1">
    <source>
        <dbReference type="ARBA" id="ARBA00022801"/>
    </source>
</evidence>
<dbReference type="InterPro" id="IPR042002">
    <property type="entry name" value="Sortase_C"/>
</dbReference>
<keyword evidence="3" id="KW-0812">Transmembrane</keyword>
<reference evidence="4" key="2">
    <citation type="submission" date="2021-09" db="EMBL/GenBank/DDBJ databases">
        <authorList>
            <person name="Gilroy R."/>
        </authorList>
    </citation>
    <scope>NUCLEOTIDE SEQUENCE</scope>
    <source>
        <strain evidence="4">ChiHjej13B12-14962</strain>
    </source>
</reference>
<dbReference type="Gene3D" id="2.40.260.10">
    <property type="entry name" value="Sortase"/>
    <property type="match status" value="1"/>
</dbReference>
<dbReference type="RefSeq" id="WP_303907724.1">
    <property type="nucleotide sequence ID" value="NZ_DYXC01000139.1"/>
</dbReference>
<dbReference type="AlphaFoldDB" id="A0A921FNU0"/>
<name>A0A921FNU0_9MICC</name>
<dbReference type="InterPro" id="IPR023365">
    <property type="entry name" value="Sortase_dom-sf"/>
</dbReference>
<feature type="transmembrane region" description="Helical" evidence="3">
    <location>
        <begin position="263"/>
        <end position="287"/>
    </location>
</feature>
<reference evidence="4" key="1">
    <citation type="journal article" date="2021" name="PeerJ">
        <title>Extensive microbial diversity within the chicken gut microbiome revealed by metagenomics and culture.</title>
        <authorList>
            <person name="Gilroy R."/>
            <person name="Ravi A."/>
            <person name="Getino M."/>
            <person name="Pursley I."/>
            <person name="Horton D.L."/>
            <person name="Alikhan N.F."/>
            <person name="Baker D."/>
            <person name="Gharbi K."/>
            <person name="Hall N."/>
            <person name="Watson M."/>
            <person name="Adriaenssens E.M."/>
            <person name="Foster-Nyarko E."/>
            <person name="Jarju S."/>
            <person name="Secka A."/>
            <person name="Antonio M."/>
            <person name="Oren A."/>
            <person name="Chaudhuri R.R."/>
            <person name="La Ragione R."/>
            <person name="Hildebrand F."/>
            <person name="Pallen M.J."/>
        </authorList>
    </citation>
    <scope>NUCLEOTIDE SEQUENCE</scope>
    <source>
        <strain evidence="4">ChiHjej13B12-14962</strain>
    </source>
</reference>
<feature type="transmembrane region" description="Helical" evidence="3">
    <location>
        <begin position="21"/>
        <end position="43"/>
    </location>
</feature>
<protein>
    <submittedName>
        <fullName evidence="4">Class C sortase</fullName>
    </submittedName>
</protein>
<dbReference type="EMBL" id="DYXC01000139">
    <property type="protein sequence ID" value="HJF15498.1"/>
    <property type="molecule type" value="Genomic_DNA"/>
</dbReference>